<evidence type="ECO:0000256" key="1">
    <source>
        <dbReference type="ARBA" id="ARBA00004651"/>
    </source>
</evidence>
<keyword evidence="11" id="KW-1185">Reference proteome</keyword>
<feature type="transmembrane region" description="Helical" evidence="9">
    <location>
        <begin position="806"/>
        <end position="824"/>
    </location>
</feature>
<feature type="transmembrane region" description="Helical" evidence="9">
    <location>
        <begin position="431"/>
        <end position="454"/>
    </location>
</feature>
<evidence type="ECO:0000313" key="11">
    <source>
        <dbReference type="Proteomes" id="UP000887566"/>
    </source>
</evidence>
<evidence type="ECO:0000259" key="10">
    <source>
        <dbReference type="PROSITE" id="PS50156"/>
    </source>
</evidence>
<feature type="transmembrane region" description="Helical" evidence="9">
    <location>
        <begin position="749"/>
        <end position="773"/>
    </location>
</feature>
<evidence type="ECO:0000313" key="12">
    <source>
        <dbReference type="WBParaSite" id="PSAMB.scaffold122size75306.g2210.t1"/>
    </source>
</evidence>
<evidence type="ECO:0000256" key="9">
    <source>
        <dbReference type="SAM" id="Phobius"/>
    </source>
</evidence>
<feature type="compositionally biased region" description="Polar residues" evidence="8">
    <location>
        <begin position="918"/>
        <end position="943"/>
    </location>
</feature>
<evidence type="ECO:0000256" key="7">
    <source>
        <dbReference type="ARBA" id="ARBA00023180"/>
    </source>
</evidence>
<dbReference type="AlphaFoldDB" id="A0A914UTR2"/>
<evidence type="ECO:0000256" key="4">
    <source>
        <dbReference type="ARBA" id="ARBA00022692"/>
    </source>
</evidence>
<dbReference type="SUPFAM" id="SSF82866">
    <property type="entry name" value="Multidrug efflux transporter AcrB transmembrane domain"/>
    <property type="match status" value="2"/>
</dbReference>
<dbReference type="PROSITE" id="PS50156">
    <property type="entry name" value="SSD"/>
    <property type="match status" value="1"/>
</dbReference>
<dbReference type="WBParaSite" id="PSAMB.scaffold122size75306.g2210.t1">
    <property type="protein sequence ID" value="PSAMB.scaffold122size75306.g2210.t1"/>
    <property type="gene ID" value="PSAMB.scaffold122size75306.g2210"/>
</dbReference>
<dbReference type="GO" id="GO:0005886">
    <property type="term" value="C:plasma membrane"/>
    <property type="evidence" value="ECO:0007669"/>
    <property type="project" value="UniProtKB-SubCell"/>
</dbReference>
<feature type="transmembrane region" description="Helical" evidence="9">
    <location>
        <begin position="845"/>
        <end position="870"/>
    </location>
</feature>
<dbReference type="GO" id="GO:0006897">
    <property type="term" value="P:endocytosis"/>
    <property type="evidence" value="ECO:0007669"/>
    <property type="project" value="TreeGrafter"/>
</dbReference>
<feature type="domain" description="SSD" evidence="10">
    <location>
        <begin position="296"/>
        <end position="454"/>
    </location>
</feature>
<reference evidence="12" key="1">
    <citation type="submission" date="2022-11" db="UniProtKB">
        <authorList>
            <consortium name="WormBaseParasite"/>
        </authorList>
    </citation>
    <scope>IDENTIFICATION</scope>
</reference>
<dbReference type="Gene3D" id="1.20.1640.10">
    <property type="entry name" value="Multidrug efflux transporter AcrB transmembrane domain"/>
    <property type="match status" value="2"/>
</dbReference>
<keyword evidence="7" id="KW-0325">Glycoprotein</keyword>
<feature type="region of interest" description="Disordered" evidence="8">
    <location>
        <begin position="990"/>
        <end position="1050"/>
    </location>
</feature>
<dbReference type="Pfam" id="PF02460">
    <property type="entry name" value="Patched"/>
    <property type="match status" value="1"/>
</dbReference>
<evidence type="ECO:0000256" key="8">
    <source>
        <dbReference type="SAM" id="MobiDB-lite"/>
    </source>
</evidence>
<name>A0A914UTR2_9BILA</name>
<feature type="transmembrane region" description="Helical" evidence="9">
    <location>
        <begin position="780"/>
        <end position="800"/>
    </location>
</feature>
<dbReference type="Proteomes" id="UP000887566">
    <property type="component" value="Unplaced"/>
</dbReference>
<evidence type="ECO:0000256" key="5">
    <source>
        <dbReference type="ARBA" id="ARBA00022989"/>
    </source>
</evidence>
<dbReference type="FunFam" id="1.20.1640.10:FF:000013">
    <property type="entry name" value="PaTched Related family"/>
    <property type="match status" value="1"/>
</dbReference>
<dbReference type="InterPro" id="IPR003392">
    <property type="entry name" value="PTHD_SSD"/>
</dbReference>
<comment type="similarity">
    <text evidence="2">Belongs to the patched family.</text>
</comment>
<proteinExistence type="inferred from homology"/>
<feature type="transmembrane region" description="Helical" evidence="9">
    <location>
        <begin position="882"/>
        <end position="906"/>
    </location>
</feature>
<comment type="subcellular location">
    <subcellularLocation>
        <location evidence="1">Cell membrane</location>
        <topology evidence="1">Multi-pass membrane protein</topology>
    </subcellularLocation>
</comment>
<keyword evidence="6 9" id="KW-0472">Membrane</keyword>
<evidence type="ECO:0000256" key="3">
    <source>
        <dbReference type="ARBA" id="ARBA00022475"/>
    </source>
</evidence>
<dbReference type="InterPro" id="IPR051697">
    <property type="entry name" value="Patched_domain-protein"/>
</dbReference>
<protein>
    <submittedName>
        <fullName evidence="12">SSD domain-containing protein</fullName>
    </submittedName>
</protein>
<feature type="transmembrane region" description="Helical" evidence="9">
    <location>
        <begin position="327"/>
        <end position="350"/>
    </location>
</feature>
<dbReference type="PANTHER" id="PTHR10796:SF181">
    <property type="entry name" value="SSD DOMAIN-CONTAINING PROTEIN"/>
    <property type="match status" value="1"/>
</dbReference>
<feature type="transmembrane region" description="Helical" evidence="9">
    <location>
        <begin position="357"/>
        <end position="380"/>
    </location>
</feature>
<feature type="transmembrane region" description="Helical" evidence="9">
    <location>
        <begin position="297"/>
        <end position="321"/>
    </location>
</feature>
<dbReference type="GO" id="GO:0018996">
    <property type="term" value="P:molting cycle, collagen and cuticulin-based cuticle"/>
    <property type="evidence" value="ECO:0007669"/>
    <property type="project" value="TreeGrafter"/>
</dbReference>
<organism evidence="11 12">
    <name type="scientific">Plectus sambesii</name>
    <dbReference type="NCBI Taxonomy" id="2011161"/>
    <lineage>
        <taxon>Eukaryota</taxon>
        <taxon>Metazoa</taxon>
        <taxon>Ecdysozoa</taxon>
        <taxon>Nematoda</taxon>
        <taxon>Chromadorea</taxon>
        <taxon>Plectida</taxon>
        <taxon>Plectina</taxon>
        <taxon>Plectoidea</taxon>
        <taxon>Plectidae</taxon>
        <taxon>Plectus</taxon>
    </lineage>
</organism>
<keyword evidence="4 9" id="KW-0812">Transmembrane</keyword>
<sequence>MRFDCIERRLANLFGLYARVVVQHPWPFIIVPLIVTASLSVGFIHHTGAFIKDELELYTPTDAPAHGEYRQLDRLFHINDSDPFYSTRRYDARRAGYILVTGDPDGSDILNPLVMHAAMQLWTVVQSLTVEDPDDRRFSYPAICVKFPLPEDISRSLAAATSVNGTAPTETCVSNPMLEAFKFMLLSRTQGLLPAFNGSLEDLSIAQLMGPFTTDGLFLAHLLGGITLDNAKRIVGAKAIMLPYALRHGTKQEDLLAEKWELQLADFLLEYNSPAIRIAWWTYETLASESSRDRDQLVTMLGPMFIVVTIFTVACCCVGSWVRSRPWLAIGGVLSAGMAIVSGVGLMLMLGFKFTSVAYSMPFIVFSIGVDNVFILLSAWRMTSQRMSLVERTVDTFSDAGVSITVTSLTDAISFGVGCMTTFPSVQMFCIYAVVAVAFVYVYQLTFFAGIMVLTSRREVAGRHCLTFRLVAVQDREIRRHPDKQKTKGEKSKKALATTYWTMRNNHRKPPLKGSYADKSIDRHVEESFENNHWLARFFRTTYADFLLHPIARIFVITGFIVYLGIAMWGCSEVKLGLEPNDLLPDDSYAKQTLLMQEKYFTEYGSFLHVWMHNLSSIDTTRHRRIWIALEREIELYEHTEFTAYSDSWLRTFMAFVNSAGLLITPENFVFILRNVFLNQPQYAKYTRDIRFDEAGTRLEATRFPVQLRYVGPTNQSRAMHLFRRLAATSDLPTGVYADFFQFAEQYNAVLPGTLASIACAGGAVILVSLMLIPKPTAAIWVSLSIVSINVGILGLMTFWSVRLDFISMVTIVMSIGFCVDFSAHLAYNFSKGSALTASDRMRNALYAVGTPILQSGASTILGVSFMVSVDSYVFRSFLKTVILVILLGAIHGLVILPVLLTLLFCPQSGDLPDGDDTTSTVDCTRTSPSGASGNSRTRHPNLSDSLIAARGGSINSSLPSVSTAVHMSYGQLGMQLPVGFDMGLATSTLDGGSAPPTTAHHASAGPLRPKLPSDWGSRVIAQSSGHRRRSSATESNAFVYHNPSMDNLR</sequence>
<keyword evidence="3" id="KW-1003">Cell membrane</keyword>
<evidence type="ECO:0000256" key="2">
    <source>
        <dbReference type="ARBA" id="ARBA00005585"/>
    </source>
</evidence>
<accession>A0A914UTR2</accession>
<evidence type="ECO:0000256" key="6">
    <source>
        <dbReference type="ARBA" id="ARBA00023136"/>
    </source>
</evidence>
<feature type="region of interest" description="Disordered" evidence="8">
    <location>
        <begin position="914"/>
        <end position="943"/>
    </location>
</feature>
<dbReference type="InterPro" id="IPR000731">
    <property type="entry name" value="SSD"/>
</dbReference>
<dbReference type="GO" id="GO:0030659">
    <property type="term" value="C:cytoplasmic vesicle membrane"/>
    <property type="evidence" value="ECO:0007669"/>
    <property type="project" value="TreeGrafter"/>
</dbReference>
<keyword evidence="5 9" id="KW-1133">Transmembrane helix</keyword>
<dbReference type="PANTHER" id="PTHR10796">
    <property type="entry name" value="PATCHED-RELATED"/>
    <property type="match status" value="1"/>
</dbReference>
<feature type="transmembrane region" description="Helical" evidence="9">
    <location>
        <begin position="26"/>
        <end position="44"/>
    </location>
</feature>
<feature type="transmembrane region" description="Helical" evidence="9">
    <location>
        <begin position="546"/>
        <end position="569"/>
    </location>
</feature>